<accession>A0A7S4FKB7</accession>
<reference evidence="1" key="1">
    <citation type="submission" date="2021-01" db="EMBL/GenBank/DDBJ databases">
        <authorList>
            <person name="Corre E."/>
            <person name="Pelletier E."/>
            <person name="Niang G."/>
            <person name="Scheremetjew M."/>
            <person name="Finn R."/>
            <person name="Kale V."/>
            <person name="Holt S."/>
            <person name="Cochrane G."/>
            <person name="Meng A."/>
            <person name="Brown T."/>
            <person name="Cohen L."/>
        </authorList>
    </citation>
    <scope>NUCLEOTIDE SEQUENCE</scope>
    <source>
        <strain evidence="1">CCMP1594</strain>
    </source>
</reference>
<proteinExistence type="predicted"/>
<sequence length="145" mass="15749">MLSQELVSPLISKFLNLTTTMAIWVNHQRTETFESCGTSESFEVVRPMDFNSAPYFCFLLACNFNCILSRTFSPADMALYPGKSSARGPGDACGMPLAALSPWAPLGLGRLTAGSSSAAGPSRLPSRTLTCSATRHRARSLRPRW</sequence>
<name>A0A7S4FKB7_9EUGL</name>
<dbReference type="EMBL" id="HBJA01032742">
    <property type="protein sequence ID" value="CAE0799826.1"/>
    <property type="molecule type" value="Transcribed_RNA"/>
</dbReference>
<organism evidence="1">
    <name type="scientific">Eutreptiella gymnastica</name>
    <dbReference type="NCBI Taxonomy" id="73025"/>
    <lineage>
        <taxon>Eukaryota</taxon>
        <taxon>Discoba</taxon>
        <taxon>Euglenozoa</taxon>
        <taxon>Euglenida</taxon>
        <taxon>Spirocuta</taxon>
        <taxon>Euglenophyceae</taxon>
        <taxon>Eutreptiales</taxon>
        <taxon>Eutreptiaceae</taxon>
        <taxon>Eutreptiella</taxon>
    </lineage>
</organism>
<gene>
    <name evidence="1" type="ORF">EGYM00163_LOCUS10947</name>
</gene>
<protein>
    <submittedName>
        <fullName evidence="1">Uncharacterized protein</fullName>
    </submittedName>
</protein>
<dbReference type="AlphaFoldDB" id="A0A7S4FKB7"/>
<evidence type="ECO:0000313" key="1">
    <source>
        <dbReference type="EMBL" id="CAE0799826.1"/>
    </source>
</evidence>